<dbReference type="EMBL" id="JACEIK010008734">
    <property type="protein sequence ID" value="MCE3051563.1"/>
    <property type="molecule type" value="Genomic_DNA"/>
</dbReference>
<evidence type="ECO:0000313" key="2">
    <source>
        <dbReference type="Proteomes" id="UP000823775"/>
    </source>
</evidence>
<sequence length="101" mass="12021">ELDTSKIVRILLLNVLEFMSKKLELEVKLEVWMWAVFPSYMSLVTLPPMRLCQKWISKELVLLEKDRPQMSSDSMTDRGLCAQTHVDRESRTHWRMERRGV</sequence>
<keyword evidence="2" id="KW-1185">Reference proteome</keyword>
<comment type="caution">
    <text evidence="1">The sequence shown here is derived from an EMBL/GenBank/DDBJ whole genome shotgun (WGS) entry which is preliminary data.</text>
</comment>
<feature type="non-terminal residue" evidence="1">
    <location>
        <position position="1"/>
    </location>
</feature>
<protein>
    <submittedName>
        <fullName evidence="1">Uncharacterized protein</fullName>
    </submittedName>
</protein>
<gene>
    <name evidence="1" type="ORF">HAX54_050223</name>
</gene>
<evidence type="ECO:0000313" key="1">
    <source>
        <dbReference type="EMBL" id="MCE3051563.1"/>
    </source>
</evidence>
<name>A0ABS8WL47_DATST</name>
<organism evidence="1 2">
    <name type="scientific">Datura stramonium</name>
    <name type="common">Jimsonweed</name>
    <name type="synonym">Common thornapple</name>
    <dbReference type="NCBI Taxonomy" id="4076"/>
    <lineage>
        <taxon>Eukaryota</taxon>
        <taxon>Viridiplantae</taxon>
        <taxon>Streptophyta</taxon>
        <taxon>Embryophyta</taxon>
        <taxon>Tracheophyta</taxon>
        <taxon>Spermatophyta</taxon>
        <taxon>Magnoliopsida</taxon>
        <taxon>eudicotyledons</taxon>
        <taxon>Gunneridae</taxon>
        <taxon>Pentapetalae</taxon>
        <taxon>asterids</taxon>
        <taxon>lamiids</taxon>
        <taxon>Solanales</taxon>
        <taxon>Solanaceae</taxon>
        <taxon>Solanoideae</taxon>
        <taxon>Datureae</taxon>
        <taxon>Datura</taxon>
    </lineage>
</organism>
<dbReference type="Proteomes" id="UP000823775">
    <property type="component" value="Unassembled WGS sequence"/>
</dbReference>
<accession>A0ABS8WL47</accession>
<proteinExistence type="predicted"/>
<reference evidence="1 2" key="1">
    <citation type="journal article" date="2021" name="BMC Genomics">
        <title>Datura genome reveals duplications of psychoactive alkaloid biosynthetic genes and high mutation rate following tissue culture.</title>
        <authorList>
            <person name="Rajewski A."/>
            <person name="Carter-House D."/>
            <person name="Stajich J."/>
            <person name="Litt A."/>
        </authorList>
    </citation>
    <scope>NUCLEOTIDE SEQUENCE [LARGE SCALE GENOMIC DNA]</scope>
    <source>
        <strain evidence="1">AR-01</strain>
    </source>
</reference>